<dbReference type="PANTHER" id="PTHR46179">
    <property type="entry name" value="ZINC FINGER PROTEIN"/>
    <property type="match status" value="1"/>
</dbReference>
<evidence type="ECO:0000256" key="4">
    <source>
        <dbReference type="ARBA" id="ARBA00022833"/>
    </source>
</evidence>
<feature type="domain" description="C2H2-type" evidence="9">
    <location>
        <begin position="4"/>
        <end position="33"/>
    </location>
</feature>
<organism evidence="10">
    <name type="scientific">Sipha flava</name>
    <name type="common">yellow sugarcane aphid</name>
    <dbReference type="NCBI Taxonomy" id="143950"/>
    <lineage>
        <taxon>Eukaryota</taxon>
        <taxon>Metazoa</taxon>
        <taxon>Ecdysozoa</taxon>
        <taxon>Arthropoda</taxon>
        <taxon>Hexapoda</taxon>
        <taxon>Insecta</taxon>
        <taxon>Pterygota</taxon>
        <taxon>Neoptera</taxon>
        <taxon>Paraneoptera</taxon>
        <taxon>Hemiptera</taxon>
        <taxon>Sternorrhyncha</taxon>
        <taxon>Aphidomorpha</taxon>
        <taxon>Aphidoidea</taxon>
        <taxon>Aphididae</taxon>
        <taxon>Sipha</taxon>
    </lineage>
</organism>
<reference evidence="12" key="2">
    <citation type="submission" date="2025-04" db="UniProtKB">
        <authorList>
            <consortium name="RefSeq"/>
        </authorList>
    </citation>
    <scope>IDENTIFICATION</scope>
    <source>
        <tissue evidence="12">Whole body</tissue>
    </source>
</reference>
<evidence type="ECO:0000313" key="10">
    <source>
        <dbReference type="EMBL" id="MBY86225.1"/>
    </source>
</evidence>
<dbReference type="OrthoDB" id="2687452at2759"/>
<evidence type="ECO:0000256" key="7">
    <source>
        <dbReference type="ARBA" id="ARBA00023242"/>
    </source>
</evidence>
<evidence type="ECO:0000313" key="11">
    <source>
        <dbReference type="Proteomes" id="UP000694846"/>
    </source>
</evidence>
<comment type="subcellular location">
    <subcellularLocation>
        <location evidence="1">Nucleus</location>
    </subcellularLocation>
</comment>
<evidence type="ECO:0000256" key="6">
    <source>
        <dbReference type="ARBA" id="ARBA00023163"/>
    </source>
</evidence>
<feature type="domain" description="C2H2-type" evidence="9">
    <location>
        <begin position="34"/>
        <end position="62"/>
    </location>
</feature>
<keyword evidence="4" id="KW-0862">Zinc</keyword>
<dbReference type="InterPro" id="IPR051061">
    <property type="entry name" value="Zinc_finger_trans_reg"/>
</dbReference>
<dbReference type="Gene3D" id="3.30.160.60">
    <property type="entry name" value="Classic Zinc Finger"/>
    <property type="match status" value="6"/>
</dbReference>
<keyword evidence="7" id="KW-0539">Nucleus</keyword>
<dbReference type="PROSITE" id="PS00028">
    <property type="entry name" value="ZINC_FINGER_C2H2_1"/>
    <property type="match status" value="6"/>
</dbReference>
<dbReference type="AlphaFoldDB" id="A0A2S2R897"/>
<keyword evidence="3 8" id="KW-0863">Zinc-finger</keyword>
<dbReference type="Proteomes" id="UP000694846">
    <property type="component" value="Unplaced"/>
</dbReference>
<evidence type="ECO:0000256" key="8">
    <source>
        <dbReference type="PROSITE-ProRule" id="PRU00042"/>
    </source>
</evidence>
<evidence type="ECO:0000259" key="9">
    <source>
        <dbReference type="PROSITE" id="PS50157"/>
    </source>
</evidence>
<dbReference type="RefSeq" id="XP_025415991.1">
    <property type="nucleotide sequence ID" value="XM_025560206.1"/>
</dbReference>
<keyword evidence="6" id="KW-0804">Transcription</keyword>
<evidence type="ECO:0000256" key="2">
    <source>
        <dbReference type="ARBA" id="ARBA00022723"/>
    </source>
</evidence>
<dbReference type="InterPro" id="IPR013087">
    <property type="entry name" value="Znf_C2H2_type"/>
</dbReference>
<dbReference type="SMART" id="SM00355">
    <property type="entry name" value="ZnF_C2H2"/>
    <property type="match status" value="8"/>
</dbReference>
<evidence type="ECO:0000256" key="5">
    <source>
        <dbReference type="ARBA" id="ARBA00023015"/>
    </source>
</evidence>
<feature type="domain" description="C2H2-type" evidence="9">
    <location>
        <begin position="155"/>
        <end position="177"/>
    </location>
</feature>
<keyword evidence="2" id="KW-0479">Metal-binding</keyword>
<gene>
    <name evidence="10" type="primary">GTF3A</name>
    <name evidence="12" type="synonym">LOC112687481</name>
    <name evidence="10" type="ORF">g.82736</name>
</gene>
<protein>
    <submittedName>
        <fullName evidence="10">Transcription factor IIIA</fullName>
    </submittedName>
    <submittedName>
        <fullName evidence="12">Zinc finger protein 333-like</fullName>
    </submittedName>
</protein>
<dbReference type="PANTHER" id="PTHR46179:SF13">
    <property type="entry name" value="C2H2-TYPE DOMAIN-CONTAINING PROTEIN"/>
    <property type="match status" value="1"/>
</dbReference>
<feature type="domain" description="C2H2-type" evidence="9">
    <location>
        <begin position="99"/>
        <end position="126"/>
    </location>
</feature>
<proteinExistence type="predicted"/>
<evidence type="ECO:0000313" key="12">
    <source>
        <dbReference type="RefSeq" id="XP_025415991.1"/>
    </source>
</evidence>
<sequence length="268" mass="32386">MVKHTCPYDDCTSTFSRPYRLRIHIQRHQGIKEFQCSQCDRGYHRRQHLQRHVAEAHQNQSRLEQPLSCDHCERQFNTAWGLRRHQVKIKKQKSRVRHYQCKKCNCSFFCPDDLERHSLKHERFKCVIPSCPLTAHRFNWNFYKQHMATYHSEPFICEQCDERFLFKSQIREHVRQHMPKFNCTQPDCNRTFSNSRNLNYHVQIGHGERIYKCNVIGCDWLFKYKACLNRHVRIHQENGKIVPMANRINKKEPKFFMAKKLATLALKI</sequence>
<accession>A0A2S2R897</accession>
<keyword evidence="5" id="KW-0805">Transcription regulation</keyword>
<dbReference type="InterPro" id="IPR036236">
    <property type="entry name" value="Znf_C2H2_sf"/>
</dbReference>
<dbReference type="GO" id="GO:0006357">
    <property type="term" value="P:regulation of transcription by RNA polymerase II"/>
    <property type="evidence" value="ECO:0007669"/>
    <property type="project" value="TreeGrafter"/>
</dbReference>
<feature type="domain" description="C2H2-type" evidence="9">
    <location>
        <begin position="211"/>
        <end position="240"/>
    </location>
</feature>
<dbReference type="SUPFAM" id="SSF57667">
    <property type="entry name" value="beta-beta-alpha zinc fingers"/>
    <property type="match status" value="4"/>
</dbReference>
<dbReference type="Pfam" id="PF00096">
    <property type="entry name" value="zf-C2H2"/>
    <property type="match status" value="4"/>
</dbReference>
<feature type="domain" description="C2H2-type" evidence="9">
    <location>
        <begin position="181"/>
        <end position="210"/>
    </location>
</feature>
<evidence type="ECO:0000256" key="1">
    <source>
        <dbReference type="ARBA" id="ARBA00004123"/>
    </source>
</evidence>
<name>A0A2S2R897_9HEMI</name>
<reference evidence="10" key="1">
    <citation type="submission" date="2018-04" db="EMBL/GenBank/DDBJ databases">
        <title>Transcriptome assembly of Sipha flava.</title>
        <authorList>
            <person name="Scully E.D."/>
            <person name="Geib S.M."/>
            <person name="Palmer N.A."/>
            <person name="Koch K."/>
            <person name="Bradshaw J."/>
            <person name="Heng-Moss T."/>
            <person name="Sarath G."/>
        </authorList>
    </citation>
    <scope>NUCLEOTIDE SEQUENCE</scope>
</reference>
<dbReference type="GO" id="GO:0008270">
    <property type="term" value="F:zinc ion binding"/>
    <property type="evidence" value="ECO:0007669"/>
    <property type="project" value="UniProtKB-KW"/>
</dbReference>
<evidence type="ECO:0000256" key="3">
    <source>
        <dbReference type="ARBA" id="ARBA00022771"/>
    </source>
</evidence>
<dbReference type="GO" id="GO:0005634">
    <property type="term" value="C:nucleus"/>
    <property type="evidence" value="ECO:0007669"/>
    <property type="project" value="UniProtKB-SubCell"/>
</dbReference>
<dbReference type="PROSITE" id="PS50157">
    <property type="entry name" value="ZINC_FINGER_C2H2_2"/>
    <property type="match status" value="6"/>
</dbReference>
<dbReference type="EMBL" id="GGMS01017022">
    <property type="protein sequence ID" value="MBY86225.1"/>
    <property type="molecule type" value="Transcribed_RNA"/>
</dbReference>
<keyword evidence="11" id="KW-1185">Reference proteome</keyword>